<dbReference type="HAMAP" id="MF_03107">
    <property type="entry name" value="3_ketoreductase"/>
    <property type="match status" value="1"/>
</dbReference>
<keyword evidence="6 12" id="KW-0521">NADP</keyword>
<evidence type="ECO:0000256" key="13">
    <source>
        <dbReference type="RuleBase" id="RU000363"/>
    </source>
</evidence>
<dbReference type="InterPro" id="IPR002347">
    <property type="entry name" value="SDR_fam"/>
</dbReference>
<feature type="binding site" evidence="12">
    <location>
        <position position="194"/>
    </location>
    <ligand>
        <name>substrate</name>
    </ligand>
</feature>
<dbReference type="Proteomes" id="UP000646827">
    <property type="component" value="Unassembled WGS sequence"/>
</dbReference>
<feature type="active site" description="Proton acceptor" evidence="12">
    <location>
        <position position="207"/>
    </location>
</feature>
<keyword evidence="10 12" id="KW-0472">Membrane</keyword>
<evidence type="ECO:0000256" key="11">
    <source>
        <dbReference type="ARBA" id="ARBA00023160"/>
    </source>
</evidence>
<accession>A0A8H7VJZ6</accession>
<keyword evidence="5 12" id="KW-0276">Fatty acid metabolism</keyword>
<dbReference type="InterPro" id="IPR027533">
    <property type="entry name" value="3_ketoreductase_fungal"/>
</dbReference>
<dbReference type="SUPFAM" id="SSF51735">
    <property type="entry name" value="NAD(P)-binding Rossmann-fold domains"/>
    <property type="match status" value="1"/>
</dbReference>
<dbReference type="FunFam" id="3.40.50.720:FF:000137">
    <property type="entry name" value="Hydroxysteroid (17-beta) dehydrogenase 3"/>
    <property type="match status" value="1"/>
</dbReference>
<keyword evidence="11 12" id="KW-0275">Fatty acid biosynthesis</keyword>
<dbReference type="Gene3D" id="3.40.50.720">
    <property type="entry name" value="NAD(P)-binding Rossmann-like Domain"/>
    <property type="match status" value="1"/>
</dbReference>
<gene>
    <name evidence="14" type="ORF">INT45_002730</name>
</gene>
<dbReference type="GO" id="GO:0005789">
    <property type="term" value="C:endoplasmic reticulum membrane"/>
    <property type="evidence" value="ECO:0007669"/>
    <property type="project" value="UniProtKB-SubCell"/>
</dbReference>
<reference evidence="14 15" key="1">
    <citation type="submission" date="2020-12" db="EMBL/GenBank/DDBJ databases">
        <title>Metabolic potential, ecology and presence of endohyphal bacteria is reflected in genomic diversity of Mucoromycotina.</title>
        <authorList>
            <person name="Muszewska A."/>
            <person name="Okrasinska A."/>
            <person name="Steczkiewicz K."/>
            <person name="Drgas O."/>
            <person name="Orlowska M."/>
            <person name="Perlinska-Lenart U."/>
            <person name="Aleksandrzak-Piekarczyk T."/>
            <person name="Szatraj K."/>
            <person name="Zielenkiewicz U."/>
            <person name="Pilsyk S."/>
            <person name="Malc E."/>
            <person name="Mieczkowski P."/>
            <person name="Kruszewska J.S."/>
            <person name="Biernat P."/>
            <person name="Pawlowska J."/>
        </authorList>
    </citation>
    <scope>NUCLEOTIDE SEQUENCE [LARGE SCALE GENOMIC DNA]</scope>
    <source>
        <strain evidence="14 15">CBS 142.35</strain>
    </source>
</reference>
<evidence type="ECO:0000313" key="15">
    <source>
        <dbReference type="Proteomes" id="UP000646827"/>
    </source>
</evidence>
<keyword evidence="4 12" id="KW-0256">Endoplasmic reticulum</keyword>
<proteinExistence type="inferred from homology"/>
<evidence type="ECO:0000256" key="10">
    <source>
        <dbReference type="ARBA" id="ARBA00023136"/>
    </source>
</evidence>
<evidence type="ECO:0000256" key="4">
    <source>
        <dbReference type="ARBA" id="ARBA00022824"/>
    </source>
</evidence>
<dbReference type="PROSITE" id="PS00061">
    <property type="entry name" value="ADH_SHORT"/>
    <property type="match status" value="1"/>
</dbReference>
<evidence type="ECO:0000256" key="3">
    <source>
        <dbReference type="ARBA" id="ARBA00022692"/>
    </source>
</evidence>
<evidence type="ECO:0000256" key="6">
    <source>
        <dbReference type="ARBA" id="ARBA00022857"/>
    </source>
</evidence>
<dbReference type="InterPro" id="IPR020904">
    <property type="entry name" value="Sc_DH/Rdtase_CS"/>
</dbReference>
<dbReference type="UniPathway" id="UPA00094"/>
<evidence type="ECO:0000256" key="2">
    <source>
        <dbReference type="ARBA" id="ARBA00022516"/>
    </source>
</evidence>
<dbReference type="EMBL" id="JAEPRB010000102">
    <property type="protein sequence ID" value="KAG2221692.1"/>
    <property type="molecule type" value="Genomic_DNA"/>
</dbReference>
<evidence type="ECO:0000256" key="8">
    <source>
        <dbReference type="ARBA" id="ARBA00023002"/>
    </source>
</evidence>
<sequence>MEQIAQDSRLLAATSALAAVGVAAVSFKVFSFLKTLLELYVLKGVSLKKFGAGNGSWAVITGASDGIGKEFAQQLAKNKFNVLLVSRTASKLETIAKEIGDQYGVETKTYAMDFTKGDNADFARLGDLMSNIRVGVLVNNVGTNHDIPTPFTEESDKVIEDIIEVNVMGALKMTKLVLPQMQTNRSGLILNLGSFAGMVPSPYLSVYSGSKAFLSTWTQSLAKEVENQGIIVQNVNTYFVVSSMSKIRRPSFLIPLPKPYVASVLSKIGLACGSNVPFTSTSYPSQGLANWFMNLLSPNFWITQNFNIQKDVRRRALRKRERLAAEAASGSKTA</sequence>
<keyword evidence="2 12" id="KW-0444">Lipid biosynthesis</keyword>
<dbReference type="PRINTS" id="PR00080">
    <property type="entry name" value="SDRFAMILY"/>
</dbReference>
<dbReference type="AlphaFoldDB" id="A0A8H7VJZ6"/>
<dbReference type="PIRSF" id="PIRSF000126">
    <property type="entry name" value="11-beta-HSD1"/>
    <property type="match status" value="1"/>
</dbReference>
<dbReference type="CDD" id="cd05356">
    <property type="entry name" value="17beta-HSD1_like_SDR_c"/>
    <property type="match status" value="1"/>
</dbReference>
<keyword evidence="7 12" id="KW-1133">Transmembrane helix</keyword>
<dbReference type="PANTHER" id="PTHR43086:SF2">
    <property type="entry name" value="HYDROXYSTEROID DEHYDROGENASE-LIKE PROTEIN 1"/>
    <property type="match status" value="1"/>
</dbReference>
<keyword evidence="3 12" id="KW-0812">Transmembrane</keyword>
<dbReference type="GO" id="GO:0030497">
    <property type="term" value="P:fatty acid elongation"/>
    <property type="evidence" value="ECO:0007669"/>
    <property type="project" value="UniProtKB-UniRule"/>
</dbReference>
<comment type="similarity">
    <text evidence="12 13">Belongs to the short-chain dehydrogenases/reductases (SDR) family.</text>
</comment>
<evidence type="ECO:0000313" key="14">
    <source>
        <dbReference type="EMBL" id="KAG2221692.1"/>
    </source>
</evidence>
<dbReference type="Pfam" id="PF00106">
    <property type="entry name" value="adh_short"/>
    <property type="match status" value="1"/>
</dbReference>
<dbReference type="EC" id="1.1.1.330" evidence="12"/>
<keyword evidence="15" id="KW-1185">Reference proteome</keyword>
<name>A0A8H7VJZ6_9FUNG</name>
<evidence type="ECO:0000256" key="7">
    <source>
        <dbReference type="ARBA" id="ARBA00022989"/>
    </source>
</evidence>
<dbReference type="InterPro" id="IPR036291">
    <property type="entry name" value="NAD(P)-bd_dom_sf"/>
</dbReference>
<dbReference type="GO" id="GO:0141040">
    <property type="term" value="F:very-long-chain 3-oxoacyl-CoA reductase activity"/>
    <property type="evidence" value="ECO:0007669"/>
    <property type="project" value="UniProtKB-EC"/>
</dbReference>
<comment type="subcellular location">
    <subcellularLocation>
        <location evidence="12">Endoplasmic reticulum membrane</location>
        <topology evidence="12">Single-pass membrane protein</topology>
    </subcellularLocation>
</comment>
<dbReference type="PRINTS" id="PR00081">
    <property type="entry name" value="GDHRDH"/>
</dbReference>
<evidence type="ECO:0000256" key="5">
    <source>
        <dbReference type="ARBA" id="ARBA00022832"/>
    </source>
</evidence>
<keyword evidence="9 12" id="KW-0443">Lipid metabolism</keyword>
<dbReference type="OrthoDB" id="5545019at2759"/>
<protein>
    <recommendedName>
        <fullName evidence="12">Very-long-chain 3-oxoacyl-CoA reductase</fullName>
        <ecNumber evidence="12">1.1.1.330</ecNumber>
    </recommendedName>
    <alternativeName>
        <fullName evidence="12">3-ketoacyl-CoA reductase</fullName>
        <shortName evidence="12">3-ketoreductase</shortName>
        <shortName evidence="12">KAR</shortName>
    </alternativeName>
    <alternativeName>
        <fullName evidence="12">Microsomal beta-keto-reductase</fullName>
    </alternativeName>
</protein>
<organism evidence="14 15">
    <name type="scientific">Circinella minor</name>
    <dbReference type="NCBI Taxonomy" id="1195481"/>
    <lineage>
        <taxon>Eukaryota</taxon>
        <taxon>Fungi</taxon>
        <taxon>Fungi incertae sedis</taxon>
        <taxon>Mucoromycota</taxon>
        <taxon>Mucoromycotina</taxon>
        <taxon>Mucoromycetes</taxon>
        <taxon>Mucorales</taxon>
        <taxon>Lichtheimiaceae</taxon>
        <taxon>Circinella</taxon>
    </lineage>
</organism>
<keyword evidence="8 12" id="KW-0560">Oxidoreductase</keyword>
<comment type="pathway">
    <text evidence="1">Lipid metabolism; fatty acid biosynthesis.</text>
</comment>
<evidence type="ECO:0000256" key="9">
    <source>
        <dbReference type="ARBA" id="ARBA00023098"/>
    </source>
</evidence>
<dbReference type="GO" id="GO:0045703">
    <property type="term" value="F:ketoreductase activity"/>
    <property type="evidence" value="ECO:0007669"/>
    <property type="project" value="UniProtKB-UniRule"/>
</dbReference>
<evidence type="ECO:0000256" key="12">
    <source>
        <dbReference type="HAMAP-Rule" id="MF_03107"/>
    </source>
</evidence>
<comment type="caution">
    <text evidence="14">The sequence shown here is derived from an EMBL/GenBank/DDBJ whole genome shotgun (WGS) entry which is preliminary data.</text>
</comment>
<comment type="function">
    <text evidence="12">Component of the microsomal membrane bound fatty acid elongation system, which produces the 26-carbon very long-chain fatty acids (VLCFA) from palmitate. Catalyzes the reduction of the 3-ketoacyl-CoA intermediate that is formed in each cycle of fatty acid elongation. VLCFAs serve as precursors for ceramide and sphingolipids.</text>
</comment>
<dbReference type="PANTHER" id="PTHR43086">
    <property type="entry name" value="VERY-LONG-CHAIN 3-OXOOACYL-COA REDUCTASE"/>
    <property type="match status" value="1"/>
</dbReference>
<evidence type="ECO:0000256" key="1">
    <source>
        <dbReference type="ARBA" id="ARBA00005194"/>
    </source>
</evidence>
<comment type="catalytic activity">
    <reaction evidence="12">
        <text>a very-long-chain (3R)-3-hydroxyacyl-CoA + NADP(+) = a very-long-chain 3-oxoacyl-CoA + NADPH + H(+)</text>
        <dbReference type="Rhea" id="RHEA:48680"/>
        <dbReference type="ChEBI" id="CHEBI:15378"/>
        <dbReference type="ChEBI" id="CHEBI:57783"/>
        <dbReference type="ChEBI" id="CHEBI:58349"/>
        <dbReference type="ChEBI" id="CHEBI:85440"/>
        <dbReference type="ChEBI" id="CHEBI:90725"/>
        <dbReference type="EC" id="1.1.1.330"/>
    </reaction>
</comment>